<evidence type="ECO:0000313" key="2">
    <source>
        <dbReference type="EMBL" id="MFD1712425.1"/>
    </source>
</evidence>
<name>A0ABW4KWL8_9BURK</name>
<comment type="similarity">
    <text evidence="1">Belongs to the PhzF family.</text>
</comment>
<proteinExistence type="inferred from homology"/>
<reference evidence="3" key="1">
    <citation type="journal article" date="2019" name="Int. J. Syst. Evol. Microbiol.">
        <title>The Global Catalogue of Microorganisms (GCM) 10K type strain sequencing project: providing services to taxonomists for standard genome sequencing and annotation.</title>
        <authorList>
            <consortium name="The Broad Institute Genomics Platform"/>
            <consortium name="The Broad Institute Genome Sequencing Center for Infectious Disease"/>
            <person name="Wu L."/>
            <person name="Ma J."/>
        </authorList>
    </citation>
    <scope>NUCLEOTIDE SEQUENCE [LARGE SCALE GENOMIC DNA]</scope>
    <source>
        <strain evidence="3">LMG 29247</strain>
    </source>
</reference>
<dbReference type="PANTHER" id="PTHR13774:SF32">
    <property type="entry name" value="ANTISENSE-ENHANCING SEQUENCE 1"/>
    <property type="match status" value="1"/>
</dbReference>
<evidence type="ECO:0000256" key="1">
    <source>
        <dbReference type="ARBA" id="ARBA00008270"/>
    </source>
</evidence>
<accession>A0ABW4KWL8</accession>
<keyword evidence="3" id="KW-1185">Reference proteome</keyword>
<dbReference type="PIRSF" id="PIRSF016184">
    <property type="entry name" value="PhzC_PhzF"/>
    <property type="match status" value="1"/>
</dbReference>
<organism evidence="2 3">
    <name type="scientific">Ottowia flava</name>
    <dbReference type="NCBI Taxonomy" id="2675430"/>
    <lineage>
        <taxon>Bacteria</taxon>
        <taxon>Pseudomonadati</taxon>
        <taxon>Pseudomonadota</taxon>
        <taxon>Betaproteobacteria</taxon>
        <taxon>Burkholderiales</taxon>
        <taxon>Comamonadaceae</taxon>
        <taxon>Ottowia</taxon>
    </lineage>
</organism>
<dbReference type="Pfam" id="PF02567">
    <property type="entry name" value="PhzC-PhzF"/>
    <property type="match status" value="1"/>
</dbReference>
<dbReference type="RefSeq" id="WP_147913133.1">
    <property type="nucleotide sequence ID" value="NZ_JBHUEJ010000044.1"/>
</dbReference>
<dbReference type="EMBL" id="JBHUEJ010000044">
    <property type="protein sequence ID" value="MFD1712425.1"/>
    <property type="molecule type" value="Genomic_DNA"/>
</dbReference>
<dbReference type="InterPro" id="IPR003719">
    <property type="entry name" value="Phenazine_PhzF-like"/>
</dbReference>
<sequence>MRNRPFQQIDVFTAAPGYGNPVAVVLDGTGLDDAAMQHFARWTNLSETTFVLPPTDAQADYQLRIFTPGGELPFAGHPTLGSCHAWLAAGGQPKRADVIVQQCAKGLVPIRREAVGGGERLAFAAPPVAMSAPSPAVLAQVAAALGLKAAQIAKAQLLDNGPVWLGLLLHDADAVLALEPQHSVLADLGQKVGVAGVHQAQGATQLISRSNREARAFGAAADAPAIEVRAFAAPIGVNEDPVTGSLNASLAQWLIGTGDLPAQYVAAQGTALGRAGRVHIAQAGDGQVWVGGDCVGVVRGEVTL</sequence>
<dbReference type="SUPFAM" id="SSF54506">
    <property type="entry name" value="Diaminopimelate epimerase-like"/>
    <property type="match status" value="1"/>
</dbReference>
<dbReference type="NCBIfam" id="TIGR00654">
    <property type="entry name" value="PhzF_family"/>
    <property type="match status" value="1"/>
</dbReference>
<dbReference type="Gene3D" id="3.10.310.10">
    <property type="entry name" value="Diaminopimelate Epimerase, Chain A, domain 1"/>
    <property type="match status" value="2"/>
</dbReference>
<gene>
    <name evidence="2" type="ORF">ACFSF0_17645</name>
</gene>
<evidence type="ECO:0000313" key="3">
    <source>
        <dbReference type="Proteomes" id="UP001597304"/>
    </source>
</evidence>
<comment type="caution">
    <text evidence="2">The sequence shown here is derived from an EMBL/GenBank/DDBJ whole genome shotgun (WGS) entry which is preliminary data.</text>
</comment>
<dbReference type="Proteomes" id="UP001597304">
    <property type="component" value="Unassembled WGS sequence"/>
</dbReference>
<protein>
    <submittedName>
        <fullName evidence="2">PhzF family phenazine biosynthesis protein</fullName>
    </submittedName>
</protein>
<dbReference type="PANTHER" id="PTHR13774">
    <property type="entry name" value="PHENAZINE BIOSYNTHESIS PROTEIN"/>
    <property type="match status" value="1"/>
</dbReference>